<evidence type="ECO:0000259" key="1">
    <source>
        <dbReference type="Pfam" id="PF05144"/>
    </source>
</evidence>
<keyword evidence="3" id="KW-1185">Reference proteome</keyword>
<dbReference type="Proteomes" id="UP000261948">
    <property type="component" value="Unassembled WGS sequence"/>
</dbReference>
<accession>A0A373FKT8</accession>
<reference evidence="2 3" key="1">
    <citation type="submission" date="2018-08" db="EMBL/GenBank/DDBJ databases">
        <title>Comamonas testosteroni strain SWCO2.</title>
        <authorList>
            <person name="Jiang N."/>
            <person name="Zhang X.Z."/>
        </authorList>
    </citation>
    <scope>NUCLEOTIDE SEQUENCE [LARGE SCALE GENOMIC DNA]</scope>
    <source>
        <strain evidence="2 3">SWCO2</strain>
    </source>
</reference>
<dbReference type="InterPro" id="IPR022686">
    <property type="entry name" value="G2P_N"/>
</dbReference>
<sequence length="331" mass="37640">MKMKLSLIDTLKFSGEINHGKWIKEQAQLYAEGVINPITKACSSAYHNKKFKVPGAYGSAATVWSKRQGSILLIECSAAKFLTGHNVFGDDDLPRLVTAIFKAVCRHLGIKPTSNEKSAIKNGNVRLYRLDLATHIKLPTHIAVCDFIQALKTQLVFTRRSFSTYADQSIYIDQGSDMKSTKFYDKWEELLFHKLPNSLPDKEFIKNHAKNMLRIEMTFRNRFLKDSGMSIVSDFNIKQAQNIIKDEIFSLNLTDQSLLQGNHKYKLGGLKNCLLALHSSGFNLKKLFNERQIKEHSKEIFKKTGINILTPSSAIKFSMIPVKKYLAKLDF</sequence>
<feature type="domain" description="Replication-associated protein G2P N-terminal" evidence="1">
    <location>
        <begin position="24"/>
        <end position="237"/>
    </location>
</feature>
<dbReference type="InterPro" id="IPR006516">
    <property type="entry name" value="G2P"/>
</dbReference>
<protein>
    <recommendedName>
        <fullName evidence="1">Replication-associated protein G2P N-terminal domain-containing protein</fullName>
    </recommendedName>
</protein>
<dbReference type="EMBL" id="QURR01000014">
    <property type="protein sequence ID" value="RGE44758.1"/>
    <property type="molecule type" value="Genomic_DNA"/>
</dbReference>
<organism evidence="2 3">
    <name type="scientific">Comamonas testosteroni</name>
    <name type="common">Pseudomonas testosteroni</name>
    <dbReference type="NCBI Taxonomy" id="285"/>
    <lineage>
        <taxon>Bacteria</taxon>
        <taxon>Pseudomonadati</taxon>
        <taxon>Pseudomonadota</taxon>
        <taxon>Betaproteobacteria</taxon>
        <taxon>Burkholderiales</taxon>
        <taxon>Comamonadaceae</taxon>
        <taxon>Comamonas</taxon>
    </lineage>
</organism>
<dbReference type="GO" id="GO:0006260">
    <property type="term" value="P:DNA replication"/>
    <property type="evidence" value="ECO:0007669"/>
    <property type="project" value="InterPro"/>
</dbReference>
<proteinExistence type="predicted"/>
<name>A0A373FKT8_COMTE</name>
<evidence type="ECO:0000313" key="3">
    <source>
        <dbReference type="Proteomes" id="UP000261948"/>
    </source>
</evidence>
<dbReference type="Pfam" id="PF05144">
    <property type="entry name" value="Phage_CRI"/>
    <property type="match status" value="1"/>
</dbReference>
<dbReference type="OrthoDB" id="8887548at2"/>
<dbReference type="NCBIfam" id="TIGR01629">
    <property type="entry name" value="rep_II_X"/>
    <property type="match status" value="1"/>
</dbReference>
<evidence type="ECO:0000313" key="2">
    <source>
        <dbReference type="EMBL" id="RGE44758.1"/>
    </source>
</evidence>
<comment type="caution">
    <text evidence="2">The sequence shown here is derived from an EMBL/GenBank/DDBJ whole genome shotgun (WGS) entry which is preliminary data.</text>
</comment>
<gene>
    <name evidence="2" type="ORF">DZC30_12875</name>
</gene>
<dbReference type="AlphaFoldDB" id="A0A373FKT8"/>